<feature type="binding site" evidence="5">
    <location>
        <position position="107"/>
    </location>
    <ligand>
        <name>Mn(2+)</name>
        <dbReference type="ChEBI" id="CHEBI:29035"/>
        <label>2</label>
    </ligand>
</feature>
<evidence type="ECO:0000256" key="2">
    <source>
        <dbReference type="ARBA" id="ARBA00022801"/>
    </source>
</evidence>
<dbReference type="GO" id="GO:0009085">
    <property type="term" value="P:lysine biosynthetic process"/>
    <property type="evidence" value="ECO:0007669"/>
    <property type="project" value="UniProtKB-KW"/>
</dbReference>
<dbReference type="SUPFAM" id="SSF53187">
    <property type="entry name" value="Zn-dependent exopeptidases"/>
    <property type="match status" value="1"/>
</dbReference>
<dbReference type="Gene3D" id="3.30.70.360">
    <property type="match status" value="1"/>
</dbReference>
<feature type="binding site" evidence="5">
    <location>
        <position position="105"/>
    </location>
    <ligand>
        <name>Mn(2+)</name>
        <dbReference type="ChEBI" id="CHEBI:29035"/>
        <label>2</label>
    </ligand>
</feature>
<dbReference type="SUPFAM" id="SSF55031">
    <property type="entry name" value="Bacterial exopeptidase dimerisation domain"/>
    <property type="match status" value="1"/>
</dbReference>
<dbReference type="GeneID" id="94545973"/>
<proteinExistence type="predicted"/>
<dbReference type="Gene3D" id="3.40.630.10">
    <property type="entry name" value="Zn peptidases"/>
    <property type="match status" value="1"/>
</dbReference>
<dbReference type="InterPro" id="IPR011650">
    <property type="entry name" value="Peptidase_M20_dimer"/>
</dbReference>
<feature type="binding site" evidence="5">
    <location>
        <position position="141"/>
    </location>
    <ligand>
        <name>Mn(2+)</name>
        <dbReference type="ChEBI" id="CHEBI:29035"/>
        <label>2</label>
    </ligand>
</feature>
<dbReference type="KEGG" id="wso:WSWS_00774"/>
<evidence type="ECO:0000313" key="6">
    <source>
        <dbReference type="EMBL" id="RDL11978.1"/>
    </source>
</evidence>
<keyword evidence="1" id="KW-0028">Amino-acid biosynthesis</keyword>
<dbReference type="NCBIfam" id="TIGR01891">
    <property type="entry name" value="amidohydrolases"/>
    <property type="match status" value="1"/>
</dbReference>
<dbReference type="InterPro" id="IPR017439">
    <property type="entry name" value="Amidohydrolase"/>
</dbReference>
<evidence type="ECO:0000256" key="3">
    <source>
        <dbReference type="ARBA" id="ARBA00022915"/>
    </source>
</evidence>
<dbReference type="GO" id="GO:0046872">
    <property type="term" value="F:metal ion binding"/>
    <property type="evidence" value="ECO:0007669"/>
    <property type="project" value="UniProtKB-KW"/>
</dbReference>
<evidence type="ECO:0000313" key="7">
    <source>
        <dbReference type="Proteomes" id="UP000254912"/>
    </source>
</evidence>
<organism evidence="6 7">
    <name type="scientific">Weissella soli</name>
    <dbReference type="NCBI Taxonomy" id="155866"/>
    <lineage>
        <taxon>Bacteria</taxon>
        <taxon>Bacillati</taxon>
        <taxon>Bacillota</taxon>
        <taxon>Bacilli</taxon>
        <taxon>Lactobacillales</taxon>
        <taxon>Lactobacillaceae</taxon>
        <taxon>Weissella</taxon>
    </lineage>
</organism>
<dbReference type="Pfam" id="PF01546">
    <property type="entry name" value="Peptidase_M20"/>
    <property type="match status" value="1"/>
</dbReference>
<dbReference type="FunFam" id="3.30.70.360:FF:000001">
    <property type="entry name" value="N-acetyldiaminopimelate deacetylase"/>
    <property type="match status" value="1"/>
</dbReference>
<keyword evidence="4" id="KW-0457">Lysine biosynthesis</keyword>
<dbReference type="AlphaFoldDB" id="A0A288Q969"/>
<reference evidence="6 7" key="1">
    <citation type="submission" date="2018-07" db="EMBL/GenBank/DDBJ databases">
        <title>Genomic Encyclopedia of Type Strains, Phase III (KMG-III): the genomes of soil and plant-associated and newly described type strains.</title>
        <authorList>
            <person name="Whitman W."/>
        </authorList>
    </citation>
    <scope>NUCLEOTIDE SEQUENCE [LARGE SCALE GENOMIC DNA]</scope>
    <source>
        <strain evidence="6 7">CECT 7031</strain>
    </source>
</reference>
<protein>
    <submittedName>
        <fullName evidence="6">Amidohydrolase</fullName>
    </submittedName>
</protein>
<keyword evidence="7" id="KW-1185">Reference proteome</keyword>
<dbReference type="GO" id="GO:0019877">
    <property type="term" value="P:diaminopimelate biosynthetic process"/>
    <property type="evidence" value="ECO:0007669"/>
    <property type="project" value="UniProtKB-KW"/>
</dbReference>
<dbReference type="Pfam" id="PF07687">
    <property type="entry name" value="M20_dimer"/>
    <property type="match status" value="1"/>
</dbReference>
<accession>A0A288Q969</accession>
<dbReference type="GO" id="GO:0050118">
    <property type="term" value="F:N-acetyldiaminopimelate deacetylase activity"/>
    <property type="evidence" value="ECO:0007669"/>
    <property type="project" value="UniProtKB-ARBA"/>
</dbReference>
<feature type="binding site" evidence="5">
    <location>
        <position position="366"/>
    </location>
    <ligand>
        <name>Mn(2+)</name>
        <dbReference type="ChEBI" id="CHEBI:29035"/>
        <label>2</label>
    </ligand>
</feature>
<dbReference type="RefSeq" id="WP_070230040.1">
    <property type="nucleotide sequence ID" value="NZ_BJYO01000002.1"/>
</dbReference>
<evidence type="ECO:0000256" key="1">
    <source>
        <dbReference type="ARBA" id="ARBA00022605"/>
    </source>
</evidence>
<dbReference type="PANTHER" id="PTHR11014">
    <property type="entry name" value="PEPTIDASE M20 FAMILY MEMBER"/>
    <property type="match status" value="1"/>
</dbReference>
<evidence type="ECO:0000256" key="5">
    <source>
        <dbReference type="PIRSR" id="PIRSR005962-1"/>
    </source>
</evidence>
<dbReference type="InterPro" id="IPR002933">
    <property type="entry name" value="Peptidase_M20"/>
</dbReference>
<feature type="binding site" evidence="5">
    <location>
        <position position="166"/>
    </location>
    <ligand>
        <name>Mn(2+)</name>
        <dbReference type="ChEBI" id="CHEBI:29035"/>
        <label>2</label>
    </ligand>
</feature>
<dbReference type="PIRSF" id="PIRSF005962">
    <property type="entry name" value="Pept_M20D_amidohydro"/>
    <property type="match status" value="1"/>
</dbReference>
<keyword evidence="3" id="KW-0220">Diaminopimelate biosynthesis</keyword>
<sequence length="396" mass="43725">MSTLDTLLNDLNTYEDEMIEIRRHLHENPEISFQEKETHDYIYNFYKDLGCDIKNVGEGYGMVVDINDGKPGKKLAIRADFDALAIVEDNDLPFQSKNRGVMHACGHDAHTAYLMVLARELNKIKDEIPGSIRIIHQPAEEVAPGGAKGMIADGALADVNDIIGVHVMTSMDTGVVAYHTKESQTGRSNFDITITGAGGHASMPQISNDAIVAASYFVTELQTIVSRRVDPFDTATLTIGSFEGDGSYNAIKDQVKLKGDVRMMKETTRTVIREQIAQIAKGLEITFGVTVDINYDDNYPVLYNSEKLTNFAVEAIKEQAIPEVTEVLDLGPQNPSEDFSYYGQVVPATFLYVGARPADGGNYPHHSPKFKMNEDSILIAAKTVATVVMRYFDTQE</sequence>
<keyword evidence="5" id="KW-0464">Manganese</keyword>
<dbReference type="Proteomes" id="UP000254912">
    <property type="component" value="Unassembled WGS sequence"/>
</dbReference>
<dbReference type="PANTHER" id="PTHR11014:SF63">
    <property type="entry name" value="METALLOPEPTIDASE, PUTATIVE (AFU_ORTHOLOGUE AFUA_6G09600)-RELATED"/>
    <property type="match status" value="1"/>
</dbReference>
<keyword evidence="5" id="KW-0479">Metal-binding</keyword>
<keyword evidence="2 6" id="KW-0378">Hydrolase</keyword>
<comment type="cofactor">
    <cofactor evidence="5">
        <name>Mn(2+)</name>
        <dbReference type="ChEBI" id="CHEBI:29035"/>
    </cofactor>
    <text evidence="5">The Mn(2+) ion enhances activity.</text>
</comment>
<evidence type="ECO:0000256" key="4">
    <source>
        <dbReference type="ARBA" id="ARBA00023154"/>
    </source>
</evidence>
<comment type="caution">
    <text evidence="6">The sequence shown here is derived from an EMBL/GenBank/DDBJ whole genome shotgun (WGS) entry which is preliminary data.</text>
</comment>
<dbReference type="InterPro" id="IPR036264">
    <property type="entry name" value="Bact_exopeptidase_dim_dom"/>
</dbReference>
<gene>
    <name evidence="6" type="ORF">DFP99_0402</name>
</gene>
<dbReference type="EMBL" id="QRAS01000001">
    <property type="protein sequence ID" value="RDL11978.1"/>
    <property type="molecule type" value="Genomic_DNA"/>
</dbReference>
<name>A0A288Q969_9LACO</name>